<evidence type="ECO:0000256" key="6">
    <source>
        <dbReference type="SAM" id="Phobius"/>
    </source>
</evidence>
<evidence type="ECO:0000256" key="5">
    <source>
        <dbReference type="ARBA" id="ARBA00023136"/>
    </source>
</evidence>
<evidence type="ECO:0000259" key="8">
    <source>
        <dbReference type="Pfam" id="PF12704"/>
    </source>
</evidence>
<keyword evidence="4 6" id="KW-1133">Transmembrane helix</keyword>
<dbReference type="PANTHER" id="PTHR30572:SF18">
    <property type="entry name" value="ABC-TYPE MACROLIDE FAMILY EXPORT SYSTEM PERMEASE COMPONENT 2"/>
    <property type="match status" value="1"/>
</dbReference>
<dbReference type="Proteomes" id="UP001500507">
    <property type="component" value="Unassembled WGS sequence"/>
</dbReference>
<feature type="transmembrane region" description="Helical" evidence="6">
    <location>
        <begin position="706"/>
        <end position="726"/>
    </location>
</feature>
<reference evidence="9 10" key="1">
    <citation type="journal article" date="2019" name="Int. J. Syst. Evol. Microbiol.">
        <title>The Global Catalogue of Microorganisms (GCM) 10K type strain sequencing project: providing services to taxonomists for standard genome sequencing and annotation.</title>
        <authorList>
            <consortium name="The Broad Institute Genomics Platform"/>
            <consortium name="The Broad Institute Genome Sequencing Center for Infectious Disease"/>
            <person name="Wu L."/>
            <person name="Ma J."/>
        </authorList>
    </citation>
    <scope>NUCLEOTIDE SEQUENCE [LARGE SCALE GENOMIC DNA]</scope>
    <source>
        <strain evidence="9 10">JCM 16082</strain>
    </source>
</reference>
<gene>
    <name evidence="9" type="ORF">GCM10009117_14500</name>
</gene>
<dbReference type="InterPro" id="IPR003838">
    <property type="entry name" value="ABC3_permease_C"/>
</dbReference>
<dbReference type="InterPro" id="IPR025857">
    <property type="entry name" value="MacB_PCD"/>
</dbReference>
<feature type="transmembrane region" description="Helical" evidence="6">
    <location>
        <begin position="358"/>
        <end position="383"/>
    </location>
</feature>
<feature type="transmembrane region" description="Helical" evidence="6">
    <location>
        <begin position="738"/>
        <end position="758"/>
    </location>
</feature>
<keyword evidence="5 6" id="KW-0472">Membrane</keyword>
<accession>A0ABN1MGK1</accession>
<evidence type="ECO:0000256" key="2">
    <source>
        <dbReference type="ARBA" id="ARBA00022475"/>
    </source>
</evidence>
<comment type="caution">
    <text evidence="9">The sequence shown here is derived from an EMBL/GenBank/DDBJ whole genome shotgun (WGS) entry which is preliminary data.</text>
</comment>
<evidence type="ECO:0000313" key="10">
    <source>
        <dbReference type="Proteomes" id="UP001500507"/>
    </source>
</evidence>
<comment type="subcellular location">
    <subcellularLocation>
        <location evidence="1">Cell membrane</location>
        <topology evidence="1">Multi-pass membrane protein</topology>
    </subcellularLocation>
</comment>
<evidence type="ECO:0000256" key="1">
    <source>
        <dbReference type="ARBA" id="ARBA00004651"/>
    </source>
</evidence>
<feature type="transmembrane region" description="Helical" evidence="6">
    <location>
        <begin position="266"/>
        <end position="290"/>
    </location>
</feature>
<feature type="transmembrane region" description="Helical" evidence="6">
    <location>
        <begin position="651"/>
        <end position="678"/>
    </location>
</feature>
<keyword evidence="10" id="KW-1185">Reference proteome</keyword>
<organism evidence="9 10">
    <name type="scientific">Gangjinia marincola</name>
    <dbReference type="NCBI Taxonomy" id="578463"/>
    <lineage>
        <taxon>Bacteria</taxon>
        <taxon>Pseudomonadati</taxon>
        <taxon>Bacteroidota</taxon>
        <taxon>Flavobacteriia</taxon>
        <taxon>Flavobacteriales</taxon>
        <taxon>Flavobacteriaceae</taxon>
        <taxon>Gangjinia</taxon>
    </lineage>
</organism>
<feature type="transmembrane region" description="Helical" evidence="6">
    <location>
        <begin position="404"/>
        <end position="426"/>
    </location>
</feature>
<dbReference type="InterPro" id="IPR050250">
    <property type="entry name" value="Macrolide_Exporter_MacB"/>
</dbReference>
<keyword evidence="2" id="KW-1003">Cell membrane</keyword>
<name>A0ABN1MGK1_9FLAO</name>
<evidence type="ECO:0000256" key="4">
    <source>
        <dbReference type="ARBA" id="ARBA00022989"/>
    </source>
</evidence>
<protein>
    <submittedName>
        <fullName evidence="9">ABC transporter permease</fullName>
    </submittedName>
</protein>
<feature type="domain" description="MacB-like periplasmic core" evidence="8">
    <location>
        <begin position="2"/>
        <end position="208"/>
    </location>
</feature>
<evidence type="ECO:0000259" key="7">
    <source>
        <dbReference type="Pfam" id="PF02687"/>
    </source>
</evidence>
<dbReference type="Pfam" id="PF02687">
    <property type="entry name" value="FtsX"/>
    <property type="match status" value="2"/>
</dbReference>
<keyword evidence="3 6" id="KW-0812">Transmembrane</keyword>
<feature type="transmembrane region" description="Helical" evidence="6">
    <location>
        <begin position="311"/>
        <end position="338"/>
    </location>
</feature>
<evidence type="ECO:0000313" key="9">
    <source>
        <dbReference type="EMBL" id="GAA0872303.1"/>
    </source>
</evidence>
<dbReference type="PANTHER" id="PTHR30572">
    <property type="entry name" value="MEMBRANE COMPONENT OF TRANSPORTER-RELATED"/>
    <property type="match status" value="1"/>
</dbReference>
<feature type="domain" description="ABC3 transporter permease C-terminal" evidence="7">
    <location>
        <begin position="659"/>
        <end position="758"/>
    </location>
</feature>
<evidence type="ECO:0000256" key="3">
    <source>
        <dbReference type="ARBA" id="ARBA00022692"/>
    </source>
</evidence>
<dbReference type="EMBL" id="BAAAFG010000014">
    <property type="protein sequence ID" value="GAA0872303.1"/>
    <property type="molecule type" value="Genomic_DNA"/>
</dbReference>
<proteinExistence type="predicted"/>
<sequence length="777" mass="87186">MVAFGVTILLSMFAVFELSYDTFHEKKDKIYQVYMTWQTPKGTEIGTSQPTPLAEALQSEVPGVHKITRHLEEEALTFYNDKEISLDALYVDDDFFDMFSFPTEQGSKTNPLKDRTSVVLTKETALKFFDTEDPIGKTVTVLIEGKKEPFTVGGVVQDIPKASTIDFEIALPFNRNPAFNETKELWGAQYHEVFVQLEEQVSSELFEKNSREFTNLHYKGSIEKLERDGARPNSHGNFLQLGLLPLTDMRFAKYDTGAVVISKARIYIVLGIAFLILFIACVNFINMSIAKSSQRLKEIGMRKTLGAEKKQLFFQFWVESLVIFLFSTGFGILLSFLLQDSFQTLFRTSAQISNLFSPLILIGASLLILTISLIVGGYPTILLNRLSTVQSLKGKLDSSGNNRLRNALIVVQFGIAILLISGTFVLKGQIDYMRNKDLGYDKQHVFSFPLNGKKNSYDAVELLRENLIDQPGIVSVSGADNNLGRGKDGSQYTSVWGFDYKGKSVRTNTLTVDYDYLKTLGLKLLEGRSFDVTKKIDNQSIIINERMVKELGEKYPLSVNVPMDDSLNYTVIGVVKDYHFKDISTSIEPLTFFLNREEGLKYAFVKVTSAEMLNAVQRIETVYKAIEPNAAFLGSFLDENVDRTFIREKNLAALITSGSIVAILLCCMGLFAMSMFITTQRTKEIGIRKVVGASVSTITVLLTKDFLKLVGIAFILATPIAWWATSKWLENYPYRMELNIWIFLAAGGLALIIAIITISQRTIRAAIANPVKSLRTE</sequence>
<feature type="domain" description="MacB-like periplasmic core" evidence="8">
    <location>
        <begin position="444"/>
        <end position="617"/>
    </location>
</feature>
<feature type="domain" description="ABC3 transporter permease C-terminal" evidence="7">
    <location>
        <begin position="272"/>
        <end position="386"/>
    </location>
</feature>
<dbReference type="Pfam" id="PF12704">
    <property type="entry name" value="MacB_PCD"/>
    <property type="match status" value="2"/>
</dbReference>